<gene>
    <name evidence="1" type="ORF">RM844_33360</name>
</gene>
<evidence type="ECO:0000313" key="1">
    <source>
        <dbReference type="EMBL" id="MDT0271168.1"/>
    </source>
</evidence>
<evidence type="ECO:0008006" key="3">
    <source>
        <dbReference type="Google" id="ProtNLM"/>
    </source>
</evidence>
<evidence type="ECO:0000313" key="2">
    <source>
        <dbReference type="Proteomes" id="UP001183410"/>
    </source>
</evidence>
<comment type="caution">
    <text evidence="1">The sequence shown here is derived from an EMBL/GenBank/DDBJ whole genome shotgun (WGS) entry which is preliminary data.</text>
</comment>
<proteinExistence type="predicted"/>
<dbReference type="InterPro" id="IPR029055">
    <property type="entry name" value="Ntn_hydrolases_N"/>
</dbReference>
<reference evidence="2" key="1">
    <citation type="submission" date="2023-07" db="EMBL/GenBank/DDBJ databases">
        <title>30 novel species of actinomycetes from the DSMZ collection.</title>
        <authorList>
            <person name="Nouioui I."/>
        </authorList>
    </citation>
    <scope>NUCLEOTIDE SEQUENCE [LARGE SCALE GENOMIC DNA]</scope>
    <source>
        <strain evidence="2">DSM 44915</strain>
    </source>
</reference>
<dbReference type="SUPFAM" id="SSF56235">
    <property type="entry name" value="N-terminal nucleophile aminohydrolases (Ntn hydrolases)"/>
    <property type="match status" value="1"/>
</dbReference>
<sequence>MTSDARPARMSARFPATRTPALAPNAMVATSSALGTSAALELFRRGGNAVDAAIAADAALGVV</sequence>
<accession>A0ABU2K2E3</accession>
<protein>
    <recommendedName>
        <fullName evidence="3">Gamma-glutamyltransferase</fullName>
    </recommendedName>
</protein>
<organism evidence="1 2">
    <name type="scientific">Streptomyces chisholmiae</name>
    <dbReference type="NCBI Taxonomy" id="3075540"/>
    <lineage>
        <taxon>Bacteria</taxon>
        <taxon>Bacillati</taxon>
        <taxon>Actinomycetota</taxon>
        <taxon>Actinomycetes</taxon>
        <taxon>Kitasatosporales</taxon>
        <taxon>Streptomycetaceae</taxon>
        <taxon>Streptomyces</taxon>
    </lineage>
</organism>
<feature type="non-terminal residue" evidence="1">
    <location>
        <position position="63"/>
    </location>
</feature>
<keyword evidence="2" id="KW-1185">Reference proteome</keyword>
<dbReference type="EMBL" id="JAVREO010000313">
    <property type="protein sequence ID" value="MDT0271168.1"/>
    <property type="molecule type" value="Genomic_DNA"/>
</dbReference>
<dbReference type="Proteomes" id="UP001183410">
    <property type="component" value="Unassembled WGS sequence"/>
</dbReference>
<name>A0ABU2K2E3_9ACTN</name>